<dbReference type="PANTHER" id="PTHR22718:SF11">
    <property type="entry name" value="7TM GPCR SERPENTINE RECEPTOR CLASS X (SRX) DOMAIN-CONTAINING PROTEIN"/>
    <property type="match status" value="1"/>
</dbReference>
<keyword evidence="1" id="KW-0812">Transmembrane</keyword>
<dbReference type="EMBL" id="JAKKPZ010000035">
    <property type="protein sequence ID" value="KAI1708432.1"/>
    <property type="molecule type" value="Genomic_DNA"/>
</dbReference>
<accession>A0AAD4R3Z3</accession>
<evidence type="ECO:0000313" key="3">
    <source>
        <dbReference type="Proteomes" id="UP001201812"/>
    </source>
</evidence>
<feature type="transmembrane region" description="Helical" evidence="1">
    <location>
        <begin position="60"/>
        <end position="82"/>
    </location>
</feature>
<dbReference type="PANTHER" id="PTHR22718">
    <property type="entry name" value="SERPENTINE RECEPTOR, CLASS X"/>
    <property type="match status" value="1"/>
</dbReference>
<proteinExistence type="predicted"/>
<dbReference type="SUPFAM" id="SSF81321">
    <property type="entry name" value="Family A G protein-coupled receptor-like"/>
    <property type="match status" value="1"/>
</dbReference>
<feature type="transmembrane region" description="Helical" evidence="1">
    <location>
        <begin position="136"/>
        <end position="157"/>
    </location>
</feature>
<keyword evidence="1" id="KW-1133">Transmembrane helix</keyword>
<reference evidence="2" key="1">
    <citation type="submission" date="2022-01" db="EMBL/GenBank/DDBJ databases">
        <title>Genome Sequence Resource for Two Populations of Ditylenchus destructor, the Migratory Endoparasitic Phytonematode.</title>
        <authorList>
            <person name="Zhang H."/>
            <person name="Lin R."/>
            <person name="Xie B."/>
        </authorList>
    </citation>
    <scope>NUCLEOTIDE SEQUENCE</scope>
    <source>
        <strain evidence="2">BazhouSP</strain>
    </source>
</reference>
<organism evidence="2 3">
    <name type="scientific">Ditylenchus destructor</name>
    <dbReference type="NCBI Taxonomy" id="166010"/>
    <lineage>
        <taxon>Eukaryota</taxon>
        <taxon>Metazoa</taxon>
        <taxon>Ecdysozoa</taxon>
        <taxon>Nematoda</taxon>
        <taxon>Chromadorea</taxon>
        <taxon>Rhabditida</taxon>
        <taxon>Tylenchina</taxon>
        <taxon>Tylenchomorpha</taxon>
        <taxon>Sphaerularioidea</taxon>
        <taxon>Anguinidae</taxon>
        <taxon>Anguininae</taxon>
        <taxon>Ditylenchus</taxon>
    </lineage>
</organism>
<feature type="transmembrane region" description="Helical" evidence="1">
    <location>
        <begin position="195"/>
        <end position="216"/>
    </location>
</feature>
<name>A0AAD4R3Z3_9BILA</name>
<dbReference type="Gene3D" id="1.20.1070.10">
    <property type="entry name" value="Rhodopsin 7-helix transmembrane proteins"/>
    <property type="match status" value="1"/>
</dbReference>
<feature type="transmembrane region" description="Helical" evidence="1">
    <location>
        <begin position="20"/>
        <end position="40"/>
    </location>
</feature>
<gene>
    <name evidence="2" type="ORF">DdX_11813</name>
</gene>
<dbReference type="AlphaFoldDB" id="A0AAD4R3Z3"/>
<evidence type="ECO:0000256" key="1">
    <source>
        <dbReference type="SAM" id="Phobius"/>
    </source>
</evidence>
<comment type="caution">
    <text evidence="2">The sequence shown here is derived from an EMBL/GenBank/DDBJ whole genome shotgun (WGS) entry which is preliminary data.</text>
</comment>
<keyword evidence="1" id="KW-0472">Membrane</keyword>
<keyword evidence="3" id="KW-1185">Reference proteome</keyword>
<protein>
    <submittedName>
        <fullName evidence="2">Uncharacterized protein</fullName>
    </submittedName>
</protein>
<dbReference type="Proteomes" id="UP001201812">
    <property type="component" value="Unassembled WGS sequence"/>
</dbReference>
<sequence length="335" mass="38271">MDFTAHIQIPTLSRYISASVYLAMNAASIVANTLLALVFVKGKQTLPSAFRPFMRISSQLLIASFLQLFGQCVLVVPESFAGRQLYHGKSVVTNFISFVWRLSLNSVICFTFLLTVHRFCIFFFPKWETTFFQRSGMIISLIWMVCIVQSILVNYVLRRLYVFDEKVLVVYYIDAEDLEGQPKLLLEFINNANPVFISMIYNSSYIMIIAYVAMFVKLLKDSGDSFSKWKSRELKFLLQGVIICGMFLLERQMHDIVAHRIFGCLPNILPLNVASNCLTILLSTTQPLAIFTFNSAVRKQLFALFGIQRKVDRSRSIVVYRKKLSSTSSLKSTIT</sequence>
<evidence type="ECO:0000313" key="2">
    <source>
        <dbReference type="EMBL" id="KAI1708432.1"/>
    </source>
</evidence>
<feature type="transmembrane region" description="Helical" evidence="1">
    <location>
        <begin position="102"/>
        <end position="124"/>
    </location>
</feature>